<comment type="caution">
    <text evidence="2">The sequence shown here is derived from an EMBL/GenBank/DDBJ whole genome shotgun (WGS) entry which is preliminary data.</text>
</comment>
<feature type="active site" evidence="1">
    <location>
        <position position="54"/>
    </location>
</feature>
<evidence type="ECO:0000313" key="2">
    <source>
        <dbReference type="EMBL" id="KAF7546919.1"/>
    </source>
</evidence>
<dbReference type="GO" id="GO:0005737">
    <property type="term" value="C:cytoplasm"/>
    <property type="evidence" value="ECO:0007669"/>
    <property type="project" value="TreeGrafter"/>
</dbReference>
<keyword evidence="3" id="KW-1185">Reference proteome</keyword>
<dbReference type="NCBIfam" id="TIGR00654">
    <property type="entry name" value="PhzF_family"/>
    <property type="match status" value="1"/>
</dbReference>
<dbReference type="Gene3D" id="3.10.310.10">
    <property type="entry name" value="Diaminopimelate Epimerase, Chain A, domain 1"/>
    <property type="match status" value="2"/>
</dbReference>
<dbReference type="PANTHER" id="PTHR13774">
    <property type="entry name" value="PHENAZINE BIOSYNTHESIS PROTEIN"/>
    <property type="match status" value="1"/>
</dbReference>
<name>A0A9P5L9B7_9HYPO</name>
<evidence type="ECO:0000313" key="3">
    <source>
        <dbReference type="Proteomes" id="UP000722485"/>
    </source>
</evidence>
<dbReference type="Proteomes" id="UP000722485">
    <property type="component" value="Unassembled WGS sequence"/>
</dbReference>
<organism evidence="2 3">
    <name type="scientific">Cylindrodendrum hubeiense</name>
    <dbReference type="NCBI Taxonomy" id="595255"/>
    <lineage>
        <taxon>Eukaryota</taxon>
        <taxon>Fungi</taxon>
        <taxon>Dikarya</taxon>
        <taxon>Ascomycota</taxon>
        <taxon>Pezizomycotina</taxon>
        <taxon>Sordariomycetes</taxon>
        <taxon>Hypocreomycetidae</taxon>
        <taxon>Hypocreales</taxon>
        <taxon>Nectriaceae</taxon>
        <taxon>Cylindrodendrum</taxon>
    </lineage>
</organism>
<dbReference type="AlphaFoldDB" id="A0A9P5L9B7"/>
<dbReference type="GO" id="GO:0016853">
    <property type="term" value="F:isomerase activity"/>
    <property type="evidence" value="ECO:0007669"/>
    <property type="project" value="TreeGrafter"/>
</dbReference>
<evidence type="ECO:0000256" key="1">
    <source>
        <dbReference type="PIRSR" id="PIRSR016184-1"/>
    </source>
</evidence>
<dbReference type="OrthoDB" id="75169at2759"/>
<sequence length="322" mass="35295">MASKLDFVTLDVFTTTPYQGNPLGVVHLPPPTSTSPAITQAQKQAIAREFNYSETIFIHDVDPQNDTDPHTRRIDIFMTTRELPFAGHPTIGAAWYLKSHGITKLITKAGPIPIDFGPGELVGASIPHNTHLNSKVFADLNPHDGLHEVPEIKEAELRAPIFSIVPGMTFTLIRLSSLELLSRVAIGAFDYKPSELMDEGWSNTLIGRSYYVQTATSTSESPSTGQALRNVSIRTRMILPSLEDPATGSAACALTSYLSLHEFNETELRFELTQGVEMGRQSEIFVDVRVKVDEQGVRTIEDVHLSGTATKVMKGEVSVPPV</sequence>
<dbReference type="PIRSF" id="PIRSF016184">
    <property type="entry name" value="PhzC_PhzF"/>
    <property type="match status" value="1"/>
</dbReference>
<dbReference type="SUPFAM" id="SSF54506">
    <property type="entry name" value="Diaminopimelate epimerase-like"/>
    <property type="match status" value="1"/>
</dbReference>
<evidence type="ECO:0008006" key="4">
    <source>
        <dbReference type="Google" id="ProtNLM"/>
    </source>
</evidence>
<gene>
    <name evidence="2" type="ORF">G7Z17_g8096</name>
</gene>
<dbReference type="EMBL" id="JAANBB010000194">
    <property type="protein sequence ID" value="KAF7546919.1"/>
    <property type="molecule type" value="Genomic_DNA"/>
</dbReference>
<accession>A0A9P5L9B7</accession>
<reference evidence="2" key="1">
    <citation type="submission" date="2020-03" db="EMBL/GenBank/DDBJ databases">
        <title>Draft Genome Sequence of Cylindrodendrum hubeiense.</title>
        <authorList>
            <person name="Buettner E."/>
            <person name="Kellner H."/>
        </authorList>
    </citation>
    <scope>NUCLEOTIDE SEQUENCE</scope>
    <source>
        <strain evidence="2">IHI 201604</strain>
    </source>
</reference>
<dbReference type="Pfam" id="PF02567">
    <property type="entry name" value="PhzC-PhzF"/>
    <property type="match status" value="1"/>
</dbReference>
<proteinExistence type="predicted"/>
<dbReference type="InterPro" id="IPR003719">
    <property type="entry name" value="Phenazine_PhzF-like"/>
</dbReference>
<protein>
    <recommendedName>
        <fullName evidence="4">Phenazine biosynthesis protein</fullName>
    </recommendedName>
</protein>
<dbReference type="PANTHER" id="PTHR13774:SF32">
    <property type="entry name" value="ANTISENSE-ENHANCING SEQUENCE 1"/>
    <property type="match status" value="1"/>
</dbReference>